<evidence type="ECO:0000313" key="2">
    <source>
        <dbReference type="Proteomes" id="UP001558481"/>
    </source>
</evidence>
<dbReference type="RefSeq" id="WP_368630150.1">
    <property type="nucleotide sequence ID" value="NZ_JAYWLU010000027.1"/>
</dbReference>
<accession>A0ABV3V5Z6</accession>
<dbReference type="Proteomes" id="UP001558481">
    <property type="component" value="Unassembled WGS sequence"/>
</dbReference>
<keyword evidence="2" id="KW-1185">Reference proteome</keyword>
<evidence type="ECO:0000313" key="1">
    <source>
        <dbReference type="EMBL" id="MEX3596121.1"/>
    </source>
</evidence>
<sequence length="184" mass="20877">MKSEVVVKSAQVVATGTLTAHLLCSVIQNTPESFNQDLRRYIGGWSIPGWRFFAPNPGTQNVHLLIREGSNDRPNVGQWRDVTPTNKHGLLQTLWNPGSRGPKALFDAMQQISVMSANYADFTWVRESVAYEIIAGIALNEMSVQSDKVQFLLMNYFPSRSADKRMQPIMTSEWIERNRSRAYK</sequence>
<proteinExistence type="predicted"/>
<reference evidence="1 2" key="1">
    <citation type="journal article" date="2024" name="Fungal Genet. Biol.">
        <title>The porcine skin microbiome exhibits broad fungal antagonism.</title>
        <authorList>
            <person name="De La Cruz K.F."/>
            <person name="Townsend E.C."/>
            <person name="Alex Cheong J.Z."/>
            <person name="Salamzade R."/>
            <person name="Liu A."/>
            <person name="Sandstrom S."/>
            <person name="Davila E."/>
            <person name="Huang L."/>
            <person name="Xu K.H."/>
            <person name="Wu S.Y."/>
            <person name="Meudt J.J."/>
            <person name="Shanmuganayagam D."/>
            <person name="Gibson A.L.F."/>
            <person name="Kalan L.R."/>
        </authorList>
    </citation>
    <scope>NUCLEOTIDE SEQUENCE [LARGE SCALE GENOMIC DNA]</scope>
    <source>
        <strain evidence="1 2">LK2625</strain>
    </source>
</reference>
<protein>
    <submittedName>
        <fullName evidence="1">Uncharacterized protein</fullName>
    </submittedName>
</protein>
<organism evidence="1 2">
    <name type="scientific">Kocuria carniphila</name>
    <dbReference type="NCBI Taxonomy" id="262208"/>
    <lineage>
        <taxon>Bacteria</taxon>
        <taxon>Bacillati</taxon>
        <taxon>Actinomycetota</taxon>
        <taxon>Actinomycetes</taxon>
        <taxon>Micrococcales</taxon>
        <taxon>Micrococcaceae</taxon>
        <taxon>Kocuria</taxon>
    </lineage>
</organism>
<dbReference type="EMBL" id="JAYWLU010000027">
    <property type="protein sequence ID" value="MEX3596121.1"/>
    <property type="molecule type" value="Genomic_DNA"/>
</dbReference>
<name>A0ABV3V5Z6_9MICC</name>
<gene>
    <name evidence="1" type="ORF">VVR66_15515</name>
</gene>
<comment type="caution">
    <text evidence="1">The sequence shown here is derived from an EMBL/GenBank/DDBJ whole genome shotgun (WGS) entry which is preliminary data.</text>
</comment>